<dbReference type="SUPFAM" id="SSF52833">
    <property type="entry name" value="Thioredoxin-like"/>
    <property type="match status" value="1"/>
</dbReference>
<gene>
    <name evidence="1" type="ORF">SAMN04515668_0471</name>
</gene>
<dbReference type="CDD" id="cd02947">
    <property type="entry name" value="TRX_family"/>
    <property type="match status" value="1"/>
</dbReference>
<evidence type="ECO:0000313" key="2">
    <source>
        <dbReference type="Proteomes" id="UP000199029"/>
    </source>
</evidence>
<dbReference type="Gene3D" id="3.40.30.10">
    <property type="entry name" value="Glutaredoxin"/>
    <property type="match status" value="1"/>
</dbReference>
<keyword evidence="2" id="KW-1185">Reference proteome</keyword>
<dbReference type="OrthoDB" id="882770at2"/>
<dbReference type="InterPro" id="IPR036249">
    <property type="entry name" value="Thioredoxin-like_sf"/>
</dbReference>
<dbReference type="EMBL" id="FOXS01000001">
    <property type="protein sequence ID" value="SFP82251.1"/>
    <property type="molecule type" value="Genomic_DNA"/>
</dbReference>
<sequence>MLEKNTSMALVDTNDEGLRIYVHSKPKVFAIFTTTGCQVCKVLEPIFSKLVGDKLSIGIQFVRLDSGENPVAKRLMAEQEAPFFVSYSQGRMLECGTCVNEKEMLEHLTRLRGK</sequence>
<dbReference type="AlphaFoldDB" id="A0A1I5THC3"/>
<name>A0A1I5THC3_HYMAR</name>
<reference evidence="2" key="1">
    <citation type="submission" date="2016-10" db="EMBL/GenBank/DDBJ databases">
        <authorList>
            <person name="Varghese N."/>
            <person name="Submissions S."/>
        </authorList>
    </citation>
    <scope>NUCLEOTIDE SEQUENCE [LARGE SCALE GENOMIC DNA]</scope>
    <source>
        <strain evidence="2">OR362-8,ATCC BAA-1266,JCM 13504</strain>
    </source>
</reference>
<dbReference type="Proteomes" id="UP000199029">
    <property type="component" value="Unassembled WGS sequence"/>
</dbReference>
<proteinExistence type="predicted"/>
<dbReference type="RefSeq" id="WP_092668547.1">
    <property type="nucleotide sequence ID" value="NZ_FOXS01000001.1"/>
</dbReference>
<organism evidence="1 2">
    <name type="scientific">Hymenobacter arizonensis</name>
    <name type="common">Siccationidurans arizonensis</name>
    <dbReference type="NCBI Taxonomy" id="1227077"/>
    <lineage>
        <taxon>Bacteria</taxon>
        <taxon>Pseudomonadati</taxon>
        <taxon>Bacteroidota</taxon>
        <taxon>Cytophagia</taxon>
        <taxon>Cytophagales</taxon>
        <taxon>Hymenobacteraceae</taxon>
        <taxon>Hymenobacter</taxon>
    </lineage>
</organism>
<accession>A0A1I5THC3</accession>
<dbReference type="STRING" id="1227077.SAMN04515668_0471"/>
<protein>
    <submittedName>
        <fullName evidence="1">Thioredoxin</fullName>
    </submittedName>
</protein>
<evidence type="ECO:0000313" key="1">
    <source>
        <dbReference type="EMBL" id="SFP82251.1"/>
    </source>
</evidence>